<dbReference type="AlphaFoldDB" id="I0KD19"/>
<reference evidence="1 2" key="1">
    <citation type="journal article" date="2012" name="J. Bacteriol.">
        <title>Genome Sequence of Fibrella aestuarina BUZ 2T, a Filamentous Marine Bacterium.</title>
        <authorList>
            <person name="Filippini M."/>
            <person name="Qi W."/>
            <person name="Blom J."/>
            <person name="Goesmann A."/>
            <person name="Smits T.H."/>
            <person name="Bagheri H.C."/>
        </authorList>
    </citation>
    <scope>NUCLEOTIDE SEQUENCE [LARGE SCALE GENOMIC DNA]</scope>
    <source>
        <strain evidence="2">BUZ 2T</strain>
    </source>
</reference>
<keyword evidence="2" id="KW-1185">Reference proteome</keyword>
<dbReference type="Proteomes" id="UP000011058">
    <property type="component" value="Chromosome"/>
</dbReference>
<dbReference type="EMBL" id="HE796683">
    <property type="protein sequence ID" value="CCH02022.1"/>
    <property type="molecule type" value="Genomic_DNA"/>
</dbReference>
<evidence type="ECO:0000313" key="1">
    <source>
        <dbReference type="EMBL" id="CCH02022.1"/>
    </source>
</evidence>
<evidence type="ECO:0000313" key="2">
    <source>
        <dbReference type="Proteomes" id="UP000011058"/>
    </source>
</evidence>
<sequence length="129" mass="14388">MPRRPTLPFYISPAPVQLSLVLDTLQKYETLYRNERAISATLKRVVGIDTGRLLRKDSLQARTDTVCTATERQLASETKRADAAEQVAAEKDKELQKLQPKTWLGRQLGYAKTGLAVLGVIALINWAAH</sequence>
<protein>
    <submittedName>
        <fullName evidence="1">Uncharacterized protein</fullName>
    </submittedName>
</protein>
<dbReference type="STRING" id="1166018.FAES_4022"/>
<organism evidence="1 2">
    <name type="scientific">Fibrella aestuarina BUZ 2</name>
    <dbReference type="NCBI Taxonomy" id="1166018"/>
    <lineage>
        <taxon>Bacteria</taxon>
        <taxon>Pseudomonadati</taxon>
        <taxon>Bacteroidota</taxon>
        <taxon>Cytophagia</taxon>
        <taxon>Cytophagales</taxon>
        <taxon>Spirosomataceae</taxon>
        <taxon>Fibrella</taxon>
    </lineage>
</organism>
<name>I0KD19_9BACT</name>
<dbReference type="HOGENOM" id="CLU_1945551_0_0_10"/>
<dbReference type="KEGG" id="fae:FAES_4022"/>
<gene>
    <name evidence="1" type="ORF">FAES_4022</name>
</gene>
<accession>I0KD19</accession>
<proteinExistence type="predicted"/>